<dbReference type="Proteomes" id="UP000737391">
    <property type="component" value="Unassembled WGS sequence"/>
</dbReference>
<proteinExistence type="predicted"/>
<dbReference type="OrthoDB" id="4806845at2759"/>
<evidence type="ECO:0000313" key="2">
    <source>
        <dbReference type="Proteomes" id="UP000737391"/>
    </source>
</evidence>
<comment type="caution">
    <text evidence="1">The sequence shown here is derived from an EMBL/GenBank/DDBJ whole genome shotgun (WGS) entry which is preliminary data.</text>
</comment>
<keyword evidence="2" id="KW-1185">Reference proteome</keyword>
<organism evidence="1 2">
    <name type="scientific">Fusarium agapanthi</name>
    <dbReference type="NCBI Taxonomy" id="1803897"/>
    <lineage>
        <taxon>Eukaryota</taxon>
        <taxon>Fungi</taxon>
        <taxon>Dikarya</taxon>
        <taxon>Ascomycota</taxon>
        <taxon>Pezizomycotina</taxon>
        <taxon>Sordariomycetes</taxon>
        <taxon>Hypocreomycetidae</taxon>
        <taxon>Hypocreales</taxon>
        <taxon>Nectriaceae</taxon>
        <taxon>Fusarium</taxon>
        <taxon>Fusarium fujikuroi species complex</taxon>
    </lineage>
</organism>
<dbReference type="AlphaFoldDB" id="A0A9P5BLQ8"/>
<dbReference type="EMBL" id="LUFC02000008">
    <property type="protein sequence ID" value="KAF4503642.1"/>
    <property type="molecule type" value="Genomic_DNA"/>
</dbReference>
<sequence>MCTPFATVAQRVAQLLIQKHQISRAPTSSFEWSVDKAFWTMCPKVEEGEGLSAAFATLKSEHDPAQLMTMDREDLRKPLSFTQTKFELFYRSRTHPSPQP</sequence>
<gene>
    <name evidence="1" type="ORF">FAGAP_130</name>
</gene>
<name>A0A9P5BLQ8_9HYPO</name>
<reference evidence="1" key="1">
    <citation type="submission" date="2020-01" db="EMBL/GenBank/DDBJ databases">
        <title>Identification and distribution of gene clusters putatively required for synthesis of sphingolipid metabolism inhibitors in phylogenetically diverse species of the filamentous fungus Fusarium.</title>
        <authorList>
            <person name="Kim H.-S."/>
            <person name="Busman M."/>
            <person name="Brown D.W."/>
            <person name="Divon H."/>
            <person name="Uhlig S."/>
            <person name="Proctor R.H."/>
        </authorList>
    </citation>
    <scope>NUCLEOTIDE SEQUENCE</scope>
    <source>
        <strain evidence="1">NRRL 31653</strain>
    </source>
</reference>
<accession>A0A9P5BLQ8</accession>
<evidence type="ECO:0000313" key="1">
    <source>
        <dbReference type="EMBL" id="KAF4503642.1"/>
    </source>
</evidence>
<protein>
    <submittedName>
        <fullName evidence="1">Uncharacterized protein</fullName>
    </submittedName>
</protein>